<dbReference type="InterPro" id="IPR058674">
    <property type="entry name" value="DUF8054_N"/>
</dbReference>
<dbReference type="Pfam" id="PF26237">
    <property type="entry name" value="DUF8054_C"/>
    <property type="match status" value="1"/>
</dbReference>
<dbReference type="RefSeq" id="WP_227228383.1">
    <property type="nucleotide sequence ID" value="NZ_JAJCVJ010000001.1"/>
</dbReference>
<feature type="domain" description="DUF8054" evidence="4">
    <location>
        <begin position="102"/>
        <end position="220"/>
    </location>
</feature>
<feature type="domain" description="DUF8054" evidence="3">
    <location>
        <begin position="223"/>
        <end position="262"/>
    </location>
</feature>
<dbReference type="AlphaFoldDB" id="A0ABD5R8P2"/>
<proteinExistence type="predicted"/>
<organism evidence="5 6">
    <name type="scientific">Salinirubrum litoreum</name>
    <dbReference type="NCBI Taxonomy" id="1126234"/>
    <lineage>
        <taxon>Archaea</taxon>
        <taxon>Methanobacteriati</taxon>
        <taxon>Methanobacteriota</taxon>
        <taxon>Stenosarchaea group</taxon>
        <taxon>Halobacteria</taxon>
        <taxon>Halobacteriales</taxon>
        <taxon>Haloferacaceae</taxon>
        <taxon>Salinirubrum</taxon>
    </lineage>
</organism>
<feature type="domain" description="DUF8054" evidence="2">
    <location>
        <begin position="6"/>
        <end position="86"/>
    </location>
</feature>
<dbReference type="Proteomes" id="UP001596201">
    <property type="component" value="Unassembled WGS sequence"/>
</dbReference>
<evidence type="ECO:0000259" key="3">
    <source>
        <dbReference type="Pfam" id="PF26237"/>
    </source>
</evidence>
<evidence type="ECO:0000313" key="5">
    <source>
        <dbReference type="EMBL" id="MFC5366265.1"/>
    </source>
</evidence>
<dbReference type="InterPro" id="IPR058675">
    <property type="entry name" value="DUF8054_C"/>
</dbReference>
<comment type="caution">
    <text evidence="5">The sequence shown here is derived from an EMBL/GenBank/DDBJ whole genome shotgun (WGS) entry which is preliminary data.</text>
</comment>
<dbReference type="InterPro" id="IPR058775">
    <property type="entry name" value="DUF8054_M"/>
</dbReference>
<evidence type="ECO:0000313" key="6">
    <source>
        <dbReference type="Proteomes" id="UP001596201"/>
    </source>
</evidence>
<accession>A0ABD5R8P2</accession>
<sequence length="310" mass="33795">MFTFLDSVRQPEYTGANRCWPCTITNVAIAGALAVGASVVGTPILGAAVFGVSLAAIWLRGYLIPGTPELTQRYFPDWLLALFDKDPRRAAGPEIDLEGLTAETVLREAGVVVDDPVVGDVVLTPDFERAWYGRMAEIGSGQTDREELAELVDVDPETLDVHWHNNAFTAKMDGVWIGQWESRAAFVADVAAGRELDARYPAWRDLPMLFRSEVLGGLRVMLDRCPDCDGQVTLGQDVVKSCCRTYDVLAGKCASCGARLFEIDWDEELFGSADESDDSTASEPRDSVVTVESDATDNTIPVEPVADDRV</sequence>
<dbReference type="Pfam" id="PF26238">
    <property type="entry name" value="DUF8054_M"/>
    <property type="match status" value="1"/>
</dbReference>
<reference evidence="5 6" key="1">
    <citation type="journal article" date="2019" name="Int. J. Syst. Evol. Microbiol.">
        <title>The Global Catalogue of Microorganisms (GCM) 10K type strain sequencing project: providing services to taxonomists for standard genome sequencing and annotation.</title>
        <authorList>
            <consortium name="The Broad Institute Genomics Platform"/>
            <consortium name="The Broad Institute Genome Sequencing Center for Infectious Disease"/>
            <person name="Wu L."/>
            <person name="Ma J."/>
        </authorList>
    </citation>
    <scope>NUCLEOTIDE SEQUENCE [LARGE SCALE GENOMIC DNA]</scope>
    <source>
        <strain evidence="5 6">CGMCC 1.12237</strain>
    </source>
</reference>
<gene>
    <name evidence="5" type="ORF">ACFPJ5_04895</name>
</gene>
<dbReference type="EMBL" id="JBHSKX010000001">
    <property type="protein sequence ID" value="MFC5366265.1"/>
    <property type="molecule type" value="Genomic_DNA"/>
</dbReference>
<keyword evidence="6" id="KW-1185">Reference proteome</keyword>
<name>A0ABD5R8P2_9EURY</name>
<evidence type="ECO:0000259" key="2">
    <source>
        <dbReference type="Pfam" id="PF26236"/>
    </source>
</evidence>
<evidence type="ECO:0000256" key="1">
    <source>
        <dbReference type="SAM" id="MobiDB-lite"/>
    </source>
</evidence>
<dbReference type="Pfam" id="PF26236">
    <property type="entry name" value="DUF8054_N"/>
    <property type="match status" value="1"/>
</dbReference>
<protein>
    <submittedName>
        <fullName evidence="5">Uncharacterized protein</fullName>
    </submittedName>
</protein>
<evidence type="ECO:0000259" key="4">
    <source>
        <dbReference type="Pfam" id="PF26238"/>
    </source>
</evidence>
<feature type="region of interest" description="Disordered" evidence="1">
    <location>
        <begin position="272"/>
        <end position="310"/>
    </location>
</feature>